<comment type="caution">
    <text evidence="4">The sequence shown here is derived from an EMBL/GenBank/DDBJ whole genome shotgun (WGS) entry which is preliminary data.</text>
</comment>
<feature type="domain" description="HYR" evidence="3">
    <location>
        <begin position="1637"/>
        <end position="1723"/>
    </location>
</feature>
<dbReference type="Pfam" id="PF18962">
    <property type="entry name" value="Por_Secre_tail"/>
    <property type="match status" value="1"/>
</dbReference>
<sequence>MIKLYQFYVHGILKILLSYHLNSFTNKLATLLFFIVLLQVNVAGAQNLVHNFEFNGNFNDSKSTGISLTPDNIATSSFQTNPNGWTWTQPTSPGGGLVLQTDQLSDPQSYSLGFRIEFDQTSPGYKKILSFKGQTDDNGLYYHNSNLQFYPFGANNALTYAANTFYDFVFVRNSSDNIKVYIVDASGSVTQVYDESDVSDASVPHQVNGKYEFLFFKNDNVGTEHTTGGTIRGIRLWDAPLSAAEISGALSSVTTGDPLVVTSGSATFSGEVNPQGTSANFEFEYGETTAYGQTVTGSPASGTGNAPIAVQATVLGLKAETTYHYRLKSTNVSGSAYGSDKTFTTLAAPGGVTGSEIWLDASDPDADGDIANNPGDGIDITTWKDKSGNGNDVTTSGITQGGVNPPSYLNNQFNGKAALRFDKNNSEALGKILDSNYLGDFTVFIVLEGQTASPANFESFFSSWNDPNNASSFQIDYNSGSSNFQVRTTEGNVAFGPFNQELDLFTVRQENNNLETYSDGVLQNNLNVSTTKGFNAYRIGINRNAGSFYDSKIAEVIIYPRALNACEMEEVNDYLGSKYGRDYYNLASNFNHTTDFPNDVAGIGAFSSACSGNKTINEGISSILTINNPSSNDTPNEFLTLAHNDGTLTTSGANLPLDQSGMLRLEKAWKADRDGDVGTVDMQFDIDGISVSGTQTSEFLLVIDSDGDGDFNTGTTQVVNADTFANNRVDFNGVLIPDGGVFTLITGATPGPGVSGTNLWLKANNGTTSSGSDLTSWVDQSGINTFTKVGTLGLKQNAVNFNPTVEILNTNAPANQLPPNRLDGNAPITVSEAYAVYKTNSESHATVVGTTVSYPPSDPNYGNWGNAFFGGLLNKWALVSRGSPYQYYANPVLTDQFSINNFDVGTTHASNQSARFNGAFLNTTNSGEDFSEVLLTPMVGGTNNPSTSGWLPMDGEIAEILLFPSSLILDDKIKVESYLAVKYGVNLASSLGNYLASDNTIIWGNTTYWNDVFGVGKDDGSGLNQIQSNSINTGSGDGTGQSGKGNIVISSPTSLDDGDFIMIGHDNGALTEQSTGLPDSESCFARLTREWKVAVTNDPGAVMLSFDLKGLTVGGSDVSDFKILIDSDGDGDFTSGASSVVASSLANNILTFNNLTLVDGVVFTFITGTETIQPTITTSGPIMVSSDSGGCTYASSQLTPPTTSDNCGVASVVASPSTLVLGSNTVTWTVTDDSGNTATSTQTVTVEDNELPTVGTSSPLTVSSDAGVCTYAGSQLTPPTTSDNCGVASVVASPSSLVLGSNTVTWTVTDNSGNIATSTQEVTVEDNELPTITTLGDLTFAANAGVCTYEASKLPQPTTDDNCGVASVVPNPSVLVLGVNTVTWTVTDVSGNVNTVDQSITIIDNEKPNISSLSDFTVEADTGVCTYDSSQLPPPVTNDNCGVASVVVSPSVLSLGANTVTWTVTDDSGNKSTSTHIVTVQENELPTIATLGAITVHSDAGVCTYSSLQLPLPATSDNCGVASVVANPSELSLGLNTVTWTVTDDSGNTQNSIQEVTVVDNEDPIIGTLSAISVNTDSGECTYNISQLPPPTTSDNCGVASIVPSQSILSLGLNTITWTVTDDSGNTRSSIQEITVLDNVAPIVSCPSDQTVNPGSGNLYILPDYFGTSEVTVFDYCTNPITILTQSPNAGTQLADGIHTITFTAEDASGNIGDCSFDLTVDSTLGVVENTDVLKDLKLYPNPTSSIVKIQNLSNIKLTLLTIYDMMGRVINSIDLKQMGEEKEIDLSSLESAVYLFEIHSEQGKLVKSVVKR</sequence>
<proteinExistence type="predicted"/>
<dbReference type="InterPro" id="IPR003410">
    <property type="entry name" value="HYR_dom"/>
</dbReference>
<keyword evidence="5" id="KW-1185">Reference proteome</keyword>
<dbReference type="InterPro" id="IPR013320">
    <property type="entry name" value="ConA-like_dom_sf"/>
</dbReference>
<dbReference type="NCBIfam" id="TIGR04183">
    <property type="entry name" value="Por_Secre_tail"/>
    <property type="match status" value="1"/>
</dbReference>
<keyword evidence="1" id="KW-0732">Signal</keyword>
<keyword evidence="2" id="KW-0677">Repeat</keyword>
<dbReference type="PANTHER" id="PTHR24273">
    <property type="entry name" value="FI04643P-RELATED"/>
    <property type="match status" value="1"/>
</dbReference>
<evidence type="ECO:0000256" key="1">
    <source>
        <dbReference type="ARBA" id="ARBA00022729"/>
    </source>
</evidence>
<evidence type="ECO:0000313" key="5">
    <source>
        <dbReference type="Proteomes" id="UP000600588"/>
    </source>
</evidence>
<evidence type="ECO:0000256" key="2">
    <source>
        <dbReference type="ARBA" id="ARBA00022737"/>
    </source>
</evidence>
<dbReference type="PANTHER" id="PTHR24273:SF32">
    <property type="entry name" value="HYALIN"/>
    <property type="match status" value="1"/>
</dbReference>
<dbReference type="Gene3D" id="2.60.120.200">
    <property type="match status" value="1"/>
</dbReference>
<dbReference type="EMBL" id="JACVXB010000008">
    <property type="protein sequence ID" value="MBD0833393.1"/>
    <property type="molecule type" value="Genomic_DNA"/>
</dbReference>
<dbReference type="InterPro" id="IPR058515">
    <property type="entry name" value="DUF8202"/>
</dbReference>
<dbReference type="Pfam" id="PF26628">
    <property type="entry name" value="DUF8202"/>
    <property type="match status" value="2"/>
</dbReference>
<dbReference type="Pfam" id="PF02494">
    <property type="entry name" value="HYR"/>
    <property type="match status" value="1"/>
</dbReference>
<gene>
    <name evidence="4" type="ORF">ICJ83_14755</name>
</gene>
<accession>A0A8J6Q0Q3</accession>
<dbReference type="RefSeq" id="WP_188231178.1">
    <property type="nucleotide sequence ID" value="NZ_JACVXB010000008.1"/>
</dbReference>
<dbReference type="GO" id="GO:0004553">
    <property type="term" value="F:hydrolase activity, hydrolyzing O-glycosyl compounds"/>
    <property type="evidence" value="ECO:0007669"/>
    <property type="project" value="UniProtKB-ARBA"/>
</dbReference>
<dbReference type="InterPro" id="IPR026444">
    <property type="entry name" value="Secre_tail"/>
</dbReference>
<organism evidence="4 5">
    <name type="scientific">Aestuariibaculum sediminum</name>
    <dbReference type="NCBI Taxonomy" id="2770637"/>
    <lineage>
        <taxon>Bacteria</taxon>
        <taxon>Pseudomonadati</taxon>
        <taxon>Bacteroidota</taxon>
        <taxon>Flavobacteriia</taxon>
        <taxon>Flavobacteriales</taxon>
        <taxon>Flavobacteriaceae</taxon>
    </lineage>
</organism>
<dbReference type="Proteomes" id="UP000600588">
    <property type="component" value="Unassembled WGS sequence"/>
</dbReference>
<evidence type="ECO:0000313" key="4">
    <source>
        <dbReference type="EMBL" id="MBD0833393.1"/>
    </source>
</evidence>
<protein>
    <submittedName>
        <fullName evidence="4">HYR domain-containing protein</fullName>
    </submittedName>
</protein>
<evidence type="ECO:0000259" key="3">
    <source>
        <dbReference type="PROSITE" id="PS50825"/>
    </source>
</evidence>
<reference evidence="4 5" key="1">
    <citation type="submission" date="2020-09" db="EMBL/GenBank/DDBJ databases">
        <title>TT11 complete genome.</title>
        <authorList>
            <person name="Wu Z."/>
        </authorList>
    </citation>
    <scope>NUCLEOTIDE SEQUENCE [LARGE SCALE GENOMIC DNA]</scope>
    <source>
        <strain evidence="4 5">TT11</strain>
    </source>
</reference>
<name>A0A8J6Q0Q3_9FLAO</name>
<dbReference type="SUPFAM" id="SSF49899">
    <property type="entry name" value="Concanavalin A-like lectins/glucanases"/>
    <property type="match status" value="2"/>
</dbReference>
<dbReference type="GO" id="GO:0005975">
    <property type="term" value="P:carbohydrate metabolic process"/>
    <property type="evidence" value="ECO:0007669"/>
    <property type="project" value="UniProtKB-ARBA"/>
</dbReference>
<dbReference type="PROSITE" id="PS50825">
    <property type="entry name" value="HYR"/>
    <property type="match status" value="1"/>
</dbReference>